<dbReference type="RefSeq" id="WP_154768209.1">
    <property type="nucleotide sequence ID" value="NZ_WLYK01000002.1"/>
</dbReference>
<accession>A0A7K1FN48</accession>
<keyword evidence="2" id="KW-1185">Reference proteome</keyword>
<protein>
    <submittedName>
        <fullName evidence="1">Uncharacterized protein</fullName>
    </submittedName>
</protein>
<name>A0A7K1FN48_9ACTN</name>
<dbReference type="Proteomes" id="UP000460221">
    <property type="component" value="Unassembled WGS sequence"/>
</dbReference>
<evidence type="ECO:0000313" key="2">
    <source>
        <dbReference type="Proteomes" id="UP000460221"/>
    </source>
</evidence>
<reference evidence="1 2" key="1">
    <citation type="submission" date="2019-11" db="EMBL/GenBank/DDBJ databases">
        <authorList>
            <person name="Jiang L.-Q."/>
        </authorList>
    </citation>
    <scope>NUCLEOTIDE SEQUENCE [LARGE SCALE GENOMIC DNA]</scope>
    <source>
        <strain evidence="1 2">YIM 132087</strain>
    </source>
</reference>
<proteinExistence type="predicted"/>
<comment type="caution">
    <text evidence="1">The sequence shown here is derived from an EMBL/GenBank/DDBJ whole genome shotgun (WGS) entry which is preliminary data.</text>
</comment>
<sequence length="92" mass="9421">MDYIATGVALRAIADAVTADVLPHVTDAYARSQLWAAAGLLSNIAVELDADGAAPNGAAPDGSTHSHLLEVEGLLGRQVSLHYRKAVTGAEA</sequence>
<gene>
    <name evidence="1" type="ORF">GIS00_09625</name>
</gene>
<evidence type="ECO:0000313" key="1">
    <source>
        <dbReference type="EMBL" id="MTD14204.1"/>
    </source>
</evidence>
<dbReference type="EMBL" id="WLYK01000002">
    <property type="protein sequence ID" value="MTD14204.1"/>
    <property type="molecule type" value="Genomic_DNA"/>
</dbReference>
<dbReference type="AlphaFoldDB" id="A0A7K1FN48"/>
<organism evidence="1 2">
    <name type="scientific">Nakamurella alba</name>
    <dbReference type="NCBI Taxonomy" id="2665158"/>
    <lineage>
        <taxon>Bacteria</taxon>
        <taxon>Bacillati</taxon>
        <taxon>Actinomycetota</taxon>
        <taxon>Actinomycetes</taxon>
        <taxon>Nakamurellales</taxon>
        <taxon>Nakamurellaceae</taxon>
        <taxon>Nakamurella</taxon>
    </lineage>
</organism>